<gene>
    <name evidence="4" type="ORF">AUJ59_00200</name>
</gene>
<feature type="transmembrane region" description="Helical" evidence="1">
    <location>
        <begin position="6"/>
        <end position="33"/>
    </location>
</feature>
<dbReference type="InterPro" id="IPR039447">
    <property type="entry name" value="UreH-like_TM_dom"/>
</dbReference>
<evidence type="ECO:0000259" key="3">
    <source>
        <dbReference type="Pfam" id="PF13473"/>
    </source>
</evidence>
<dbReference type="EMBL" id="MNUI01000005">
    <property type="protein sequence ID" value="OIN90007.1"/>
    <property type="molecule type" value="Genomic_DNA"/>
</dbReference>
<feature type="transmembrane region" description="Helical" evidence="1">
    <location>
        <begin position="132"/>
        <end position="152"/>
    </location>
</feature>
<feature type="domain" description="Urease accessory protein UreH-like transmembrane" evidence="2">
    <location>
        <begin position="6"/>
        <end position="213"/>
    </location>
</feature>
<keyword evidence="1" id="KW-0812">Transmembrane</keyword>
<feature type="transmembrane region" description="Helical" evidence="1">
    <location>
        <begin position="84"/>
        <end position="111"/>
    </location>
</feature>
<dbReference type="PANTHER" id="PTHR42208">
    <property type="entry name" value="HEAVY METAL TRANSPORTER-RELATED"/>
    <property type="match status" value="1"/>
</dbReference>
<dbReference type="Proteomes" id="UP000183144">
    <property type="component" value="Unassembled WGS sequence"/>
</dbReference>
<protein>
    <recommendedName>
        <fullName evidence="6">EfeO-type cupredoxin-like domain-containing protein</fullName>
    </recommendedName>
</protein>
<name>A0A1J4RSX1_9BACT</name>
<feature type="transmembrane region" description="Helical" evidence="1">
    <location>
        <begin position="164"/>
        <end position="189"/>
    </location>
</feature>
<dbReference type="AlphaFoldDB" id="A0A1J4RSX1"/>
<keyword evidence="1" id="KW-0472">Membrane</keyword>
<feature type="domain" description="EfeO-type cupredoxin-like" evidence="3">
    <location>
        <begin position="251"/>
        <end position="336"/>
    </location>
</feature>
<dbReference type="Gene3D" id="2.60.40.420">
    <property type="entry name" value="Cupredoxins - blue copper proteins"/>
    <property type="match status" value="1"/>
</dbReference>
<dbReference type="InterPro" id="IPR008972">
    <property type="entry name" value="Cupredoxin"/>
</dbReference>
<evidence type="ECO:0000313" key="5">
    <source>
        <dbReference type="Proteomes" id="UP000183144"/>
    </source>
</evidence>
<evidence type="ECO:0000259" key="2">
    <source>
        <dbReference type="Pfam" id="PF13386"/>
    </source>
</evidence>
<dbReference type="Pfam" id="PF13386">
    <property type="entry name" value="DsbD_2"/>
    <property type="match status" value="1"/>
</dbReference>
<evidence type="ECO:0008006" key="6">
    <source>
        <dbReference type="Google" id="ProtNLM"/>
    </source>
</evidence>
<comment type="caution">
    <text evidence="4">The sequence shown here is derived from an EMBL/GenBank/DDBJ whole genome shotgun (WGS) entry which is preliminary data.</text>
</comment>
<dbReference type="Pfam" id="PF13473">
    <property type="entry name" value="Cupredoxin_1"/>
    <property type="match status" value="1"/>
</dbReference>
<proteinExistence type="predicted"/>
<evidence type="ECO:0000256" key="1">
    <source>
        <dbReference type="SAM" id="Phobius"/>
    </source>
</evidence>
<organism evidence="4 5">
    <name type="scientific">Candidatus Beckwithbacteria bacterium CG1_02_47_37</name>
    <dbReference type="NCBI Taxonomy" id="1805034"/>
    <lineage>
        <taxon>Bacteria</taxon>
        <taxon>Candidatus Beckwithiibacteriota</taxon>
    </lineage>
</organism>
<dbReference type="SUPFAM" id="SSF49503">
    <property type="entry name" value="Cupredoxins"/>
    <property type="match status" value="1"/>
</dbReference>
<keyword evidence="1" id="KW-1133">Transmembrane helix</keyword>
<accession>A0A1J4RSX1</accession>
<sequence>MNLGLIFLTGLTTGGLSCLAIQGGLLVSLVANLKAKQGGNTKLDILDWLPVAMFLLSKAIAYTILGFLLGLFGSKISLNETVAAIFQIFTALFMFGTAMNLLNVHPIFRYLTITPPRFVRRWLNYTGKGEAIFTPLILGAMTVLIPCGVTQAMEVLAINSGSPIQGALIMLFFVLGTAPLFVLFGVSAARFSEAWQYNFSRVASVLLIVFSLYVLNSGLILFNSPVTLATLARPVTWFFSDERFSPGGTAVVSNQVTININNSGYSPKYFKVKVNQPVELTLISRNVRSCALSFVFKAFNIRAILQPTDKQVFTFTPTKPGRYTYSCSMGMYSGTMEVVN</sequence>
<dbReference type="PANTHER" id="PTHR42208:SF1">
    <property type="entry name" value="HEAVY METAL TRANSPORTER"/>
    <property type="match status" value="1"/>
</dbReference>
<evidence type="ECO:0000313" key="4">
    <source>
        <dbReference type="EMBL" id="OIN90007.1"/>
    </source>
</evidence>
<dbReference type="InterPro" id="IPR028096">
    <property type="entry name" value="EfeO_Cupredoxin"/>
</dbReference>
<reference evidence="4 5" key="1">
    <citation type="journal article" date="2016" name="Environ. Microbiol.">
        <title>Genomic resolution of a cold subsurface aquifer community provides metabolic insights for novel microbes adapted to high CO concentrations.</title>
        <authorList>
            <person name="Probst A.J."/>
            <person name="Castelle C.J."/>
            <person name="Singh A."/>
            <person name="Brown C.T."/>
            <person name="Anantharaman K."/>
            <person name="Sharon I."/>
            <person name="Hug L.A."/>
            <person name="Burstein D."/>
            <person name="Emerson J.B."/>
            <person name="Thomas B.C."/>
            <person name="Banfield J.F."/>
        </authorList>
    </citation>
    <scope>NUCLEOTIDE SEQUENCE [LARGE SCALE GENOMIC DNA]</scope>
    <source>
        <strain evidence="4">CG1_02_47_37</strain>
    </source>
</reference>
<feature type="transmembrane region" description="Helical" evidence="1">
    <location>
        <begin position="45"/>
        <end position="72"/>
    </location>
</feature>
<dbReference type="STRING" id="1805034.AUJ59_00200"/>
<feature type="transmembrane region" description="Helical" evidence="1">
    <location>
        <begin position="201"/>
        <end position="222"/>
    </location>
</feature>